<dbReference type="EMBL" id="AP009389">
    <property type="protein sequence ID" value="BAF59745.1"/>
    <property type="molecule type" value="Genomic_DNA"/>
</dbReference>
<evidence type="ECO:0000313" key="2">
    <source>
        <dbReference type="EMBL" id="BAF59745.1"/>
    </source>
</evidence>
<evidence type="ECO:0000313" key="3">
    <source>
        <dbReference type="Proteomes" id="UP000006556"/>
    </source>
</evidence>
<feature type="transmembrane region" description="Helical" evidence="1">
    <location>
        <begin position="6"/>
        <end position="21"/>
    </location>
</feature>
<keyword evidence="1" id="KW-1133">Transmembrane helix</keyword>
<dbReference type="Proteomes" id="UP000006556">
    <property type="component" value="Chromosome"/>
</dbReference>
<evidence type="ECO:0000256" key="1">
    <source>
        <dbReference type="SAM" id="Phobius"/>
    </source>
</evidence>
<keyword evidence="1" id="KW-0812">Transmembrane</keyword>
<feature type="transmembrane region" description="Helical" evidence="1">
    <location>
        <begin position="56"/>
        <end position="74"/>
    </location>
</feature>
<protein>
    <submittedName>
        <fullName evidence="2">Uncharacterized protein</fullName>
    </submittedName>
</protein>
<dbReference type="AlphaFoldDB" id="A5D1X8"/>
<sequence>MGVFFKVILIIPVVLSIKTALTLKDKINMRRSIDFMVIGVLTFALSEINAQDVCKMFGIGIFLYGLGIVTYYKFKEGLSDS</sequence>
<gene>
    <name evidence="2" type="ordered locus">PTH_1564</name>
</gene>
<accession>A5D1X8</accession>
<organism evidence="2 3">
    <name type="scientific">Pelotomaculum thermopropionicum (strain DSM 13744 / JCM 10971 / SI)</name>
    <dbReference type="NCBI Taxonomy" id="370438"/>
    <lineage>
        <taxon>Bacteria</taxon>
        <taxon>Bacillati</taxon>
        <taxon>Bacillota</taxon>
        <taxon>Clostridia</taxon>
        <taxon>Eubacteriales</taxon>
        <taxon>Desulfotomaculaceae</taxon>
        <taxon>Pelotomaculum</taxon>
    </lineage>
</organism>
<name>A5D1X8_PELTS</name>
<dbReference type="KEGG" id="pth:PTH_1564"/>
<keyword evidence="1" id="KW-0472">Membrane</keyword>
<dbReference type="HOGENOM" id="CLU_2570765_0_0_9"/>
<reference evidence="3" key="1">
    <citation type="journal article" date="2008" name="Genome Res.">
        <title>The genome of Pelotomaculum thermopropionicum reveals niche-associated evolution in anaerobic microbiota.</title>
        <authorList>
            <person name="Kosaka T."/>
            <person name="Kato S."/>
            <person name="Shimoyama T."/>
            <person name="Ishii S."/>
            <person name="Abe T."/>
            <person name="Watanabe K."/>
        </authorList>
    </citation>
    <scope>NUCLEOTIDE SEQUENCE [LARGE SCALE GENOMIC DNA]</scope>
    <source>
        <strain evidence="3">DSM 13744 / JCM 10971 / SI</strain>
    </source>
</reference>
<proteinExistence type="predicted"/>
<keyword evidence="3" id="KW-1185">Reference proteome</keyword>